<dbReference type="InterPro" id="IPR008532">
    <property type="entry name" value="NFACT_RNA-bd"/>
</dbReference>
<dbReference type="GO" id="GO:0000049">
    <property type="term" value="F:tRNA binding"/>
    <property type="evidence" value="ECO:0007669"/>
    <property type="project" value="TreeGrafter"/>
</dbReference>
<proteinExistence type="predicted"/>
<dbReference type="PANTHER" id="PTHR15239">
    <property type="entry name" value="NUCLEAR EXPORT MEDIATOR FACTOR NEMF"/>
    <property type="match status" value="1"/>
</dbReference>
<organism evidence="3 4">
    <name type="scientific">Marivirga lumbricoides</name>
    <dbReference type="NCBI Taxonomy" id="1046115"/>
    <lineage>
        <taxon>Bacteria</taxon>
        <taxon>Pseudomonadati</taxon>
        <taxon>Bacteroidota</taxon>
        <taxon>Cytophagia</taxon>
        <taxon>Cytophagales</taxon>
        <taxon>Marivirgaceae</taxon>
        <taxon>Marivirga</taxon>
    </lineage>
</organism>
<protein>
    <recommendedName>
        <fullName evidence="2">NFACT RNA-binding domain-containing protein</fullName>
    </recommendedName>
</protein>
<evidence type="ECO:0000259" key="2">
    <source>
        <dbReference type="Pfam" id="PF05670"/>
    </source>
</evidence>
<accession>A0A2T4DPC1</accession>
<evidence type="ECO:0000313" key="3">
    <source>
        <dbReference type="EMBL" id="PTB95655.1"/>
    </source>
</evidence>
<comment type="caution">
    <text evidence="3">The sequence shown here is derived from an EMBL/GenBank/DDBJ whole genome shotgun (WGS) entry which is preliminary data.</text>
</comment>
<name>A0A2T4DPC1_9BACT</name>
<feature type="domain" description="NFACT RNA-binding" evidence="2">
    <location>
        <begin position="407"/>
        <end position="504"/>
    </location>
</feature>
<dbReference type="Pfam" id="PF05670">
    <property type="entry name" value="NFACT-R_1"/>
    <property type="match status" value="1"/>
</dbReference>
<dbReference type="PANTHER" id="PTHR15239:SF6">
    <property type="entry name" value="RIBOSOME QUALITY CONTROL COMPLEX SUBUNIT NEMF"/>
    <property type="match status" value="1"/>
</dbReference>
<evidence type="ECO:0000256" key="1">
    <source>
        <dbReference type="SAM" id="Coils"/>
    </source>
</evidence>
<gene>
    <name evidence="3" type="ORF">C9994_10795</name>
</gene>
<dbReference type="Pfam" id="PF05833">
    <property type="entry name" value="NFACT_N"/>
    <property type="match status" value="1"/>
</dbReference>
<dbReference type="GO" id="GO:0043023">
    <property type="term" value="F:ribosomal large subunit binding"/>
    <property type="evidence" value="ECO:0007669"/>
    <property type="project" value="TreeGrafter"/>
</dbReference>
<dbReference type="GO" id="GO:0072344">
    <property type="term" value="P:rescue of stalled ribosome"/>
    <property type="evidence" value="ECO:0007669"/>
    <property type="project" value="TreeGrafter"/>
</dbReference>
<dbReference type="Proteomes" id="UP000240608">
    <property type="component" value="Unassembled WGS sequence"/>
</dbReference>
<evidence type="ECO:0000313" key="4">
    <source>
        <dbReference type="Proteomes" id="UP000240608"/>
    </source>
</evidence>
<sequence length="524" mass="60765">MHNNYYAFRALVQELQSIITGSTLNECFSQSKDELILVFENEQKKPFYIKASLTPEFSCICFPDNFARTKKNSVNLFEEFIGQHLTEVIQYQNERCFSFHFTNGLALLFKMHGNRSNIVAFEGNDAFKLFRSNFPQDLELSLSELHRPIEQSEEAFFKAEGNYKKIFPTFGKLISKYLESISLANKPLEEQWEIINLLHKDLLNPRSFYTVLWEDEIYFSLVAVGEVLHEEKSITEGITRFFYTYSKENFIRKEKKQLLKTLEKKRNQNINYINKSRTKLQEIQDKPGYNELADILMANLHQIPPHANEVELFNFYTNEPVKISLKTTLSPQKNAENLYRKSKNQKIELNQIEEAIASKETALAEVEKEIEMISAAEDVKSIKSFIKRNPKAEHAQVEERVPYKKFETSGFTILVGKGARENDELTLKYAKKDDLWLHAKDVSGSHVILKQQSNKPFPREVIEKAAQLAAFYSKRKTDSLTPVIVTPKKFIRKPKGLPPGLVHVDKEDTILVTPNDWWTANPKV</sequence>
<dbReference type="Gene3D" id="2.30.310.10">
    <property type="entry name" value="ibrinogen binding protein from staphylococcus aureus domain"/>
    <property type="match status" value="1"/>
</dbReference>
<dbReference type="InterPro" id="IPR051608">
    <property type="entry name" value="RQC_Subunit_NEMF"/>
</dbReference>
<keyword evidence="1" id="KW-0175">Coiled coil</keyword>
<dbReference type="GO" id="GO:1990112">
    <property type="term" value="C:RQC complex"/>
    <property type="evidence" value="ECO:0007669"/>
    <property type="project" value="TreeGrafter"/>
</dbReference>
<reference evidence="3 4" key="1">
    <citation type="submission" date="2018-03" db="EMBL/GenBank/DDBJ databases">
        <title>Cross-interface Injection: A General Nanoliter Liquid Handling Method Applied to Single Cells Genome Amplification Automated Nanoliter Liquid Handling Applied to Single Cell Multiple Displacement Amplification.</title>
        <authorList>
            <person name="Yun J."/>
            <person name="Xu P."/>
            <person name="Xu J."/>
            <person name="Dai X."/>
            <person name="Wang Y."/>
            <person name="Zheng X."/>
            <person name="Cao C."/>
            <person name="Yi Q."/>
            <person name="Zhu Y."/>
            <person name="Wang L."/>
            <person name="Dong Z."/>
            <person name="Huang Y."/>
            <person name="Huang L."/>
            <person name="Du W."/>
        </authorList>
    </citation>
    <scope>NUCLEOTIDE SEQUENCE [LARGE SCALE GENOMIC DNA]</scope>
    <source>
        <strain evidence="3 4">Z-D1-2</strain>
    </source>
</reference>
<dbReference type="EMBL" id="PYVU01000096">
    <property type="protein sequence ID" value="PTB95655.1"/>
    <property type="molecule type" value="Genomic_DNA"/>
</dbReference>
<feature type="coiled-coil region" evidence="1">
    <location>
        <begin position="335"/>
        <end position="376"/>
    </location>
</feature>
<feature type="coiled-coil region" evidence="1">
    <location>
        <begin position="248"/>
        <end position="275"/>
    </location>
</feature>
<dbReference type="AlphaFoldDB" id="A0A2T4DPC1"/>